<gene>
    <name evidence="1" type="ORF">METZ01_LOCUS463803</name>
</gene>
<evidence type="ECO:0008006" key="2">
    <source>
        <dbReference type="Google" id="ProtNLM"/>
    </source>
</evidence>
<accession>A0A383ATT0</accession>
<feature type="non-terminal residue" evidence="1">
    <location>
        <position position="198"/>
    </location>
</feature>
<dbReference type="PANTHER" id="PTHR20883:SF48">
    <property type="entry name" value="ECTOINE DIOXYGENASE"/>
    <property type="match status" value="1"/>
</dbReference>
<dbReference type="InterPro" id="IPR008775">
    <property type="entry name" value="Phytyl_CoA_dOase-like"/>
</dbReference>
<dbReference type="EMBL" id="UINC01194723">
    <property type="protein sequence ID" value="SVE10949.1"/>
    <property type="molecule type" value="Genomic_DNA"/>
</dbReference>
<evidence type="ECO:0000313" key="1">
    <source>
        <dbReference type="EMBL" id="SVE10949.1"/>
    </source>
</evidence>
<proteinExistence type="predicted"/>
<name>A0A383ATT0_9ZZZZ</name>
<organism evidence="1">
    <name type="scientific">marine metagenome</name>
    <dbReference type="NCBI Taxonomy" id="408172"/>
    <lineage>
        <taxon>unclassified sequences</taxon>
        <taxon>metagenomes</taxon>
        <taxon>ecological metagenomes</taxon>
    </lineage>
</organism>
<protein>
    <recommendedName>
        <fullName evidence="2">Phytanoyl-CoA dioxygenase</fullName>
    </recommendedName>
</protein>
<dbReference type="SUPFAM" id="SSF51197">
    <property type="entry name" value="Clavaminate synthase-like"/>
    <property type="match status" value="1"/>
</dbReference>
<dbReference type="Pfam" id="PF05721">
    <property type="entry name" value="PhyH"/>
    <property type="match status" value="1"/>
</dbReference>
<dbReference type="AlphaFoldDB" id="A0A383ATT0"/>
<dbReference type="PANTHER" id="PTHR20883">
    <property type="entry name" value="PHYTANOYL-COA DIOXYGENASE DOMAIN CONTAINING 1"/>
    <property type="match status" value="1"/>
</dbReference>
<dbReference type="Gene3D" id="2.60.120.620">
    <property type="entry name" value="q2cbj1_9rhob like domain"/>
    <property type="match status" value="1"/>
</dbReference>
<dbReference type="GO" id="GO:0046872">
    <property type="term" value="F:metal ion binding"/>
    <property type="evidence" value="ECO:0007669"/>
    <property type="project" value="UniProtKB-ARBA"/>
</dbReference>
<reference evidence="1" key="1">
    <citation type="submission" date="2018-05" db="EMBL/GenBank/DDBJ databases">
        <authorList>
            <person name="Lanie J.A."/>
            <person name="Ng W.-L."/>
            <person name="Kazmierczak K.M."/>
            <person name="Andrzejewski T.M."/>
            <person name="Davidsen T.M."/>
            <person name="Wayne K.J."/>
            <person name="Tettelin H."/>
            <person name="Glass J.I."/>
            <person name="Rusch D."/>
            <person name="Podicherti R."/>
            <person name="Tsui H.-C.T."/>
            <person name="Winkler M.E."/>
        </authorList>
    </citation>
    <scope>NUCLEOTIDE SEQUENCE</scope>
</reference>
<sequence length="198" mass="22618">MDNLPPIPYLAKDYHHRSITPAKDLSDNMEKPPYPQYLNPELTPEIARDVAFFKKWGYLVVDNAITQQQVKSLRRALNATFKRNDKQFTDQLLEEDKRFAFLLDNPPVLQRMQAILGTCVQLHSATSRVTEPGQEDQNWHRDVPWPVDPDGTPYGALPGQINCGYYLDELTTENGAVVILPGSHRALFRPPEGHPRFP</sequence>
<dbReference type="GO" id="GO:0016491">
    <property type="term" value="F:oxidoreductase activity"/>
    <property type="evidence" value="ECO:0007669"/>
    <property type="project" value="UniProtKB-ARBA"/>
</dbReference>